<keyword evidence="2" id="KW-1185">Reference proteome</keyword>
<dbReference type="Proteomes" id="UP001523401">
    <property type="component" value="Unassembled WGS sequence"/>
</dbReference>
<dbReference type="RefSeq" id="WP_252850104.1">
    <property type="nucleotide sequence ID" value="NZ_BAPW01000041.1"/>
</dbReference>
<protein>
    <recommendedName>
        <fullName evidence="3">Glycosyltransferase</fullName>
    </recommendedName>
</protein>
<name>A0ABT1CJV3_9PROT</name>
<proteinExistence type="predicted"/>
<reference evidence="1 2" key="1">
    <citation type="submission" date="2022-06" db="EMBL/GenBank/DDBJ databases">
        <title>Whole-genome of Asaia lannensis strain LMG 27011T.</title>
        <authorList>
            <person name="Sombolestani A."/>
        </authorList>
    </citation>
    <scope>NUCLEOTIDE SEQUENCE [LARGE SCALE GENOMIC DNA]</scope>
    <source>
        <strain evidence="1 2">NBRC 102526</strain>
    </source>
</reference>
<comment type="caution">
    <text evidence="1">The sequence shown here is derived from an EMBL/GenBank/DDBJ whole genome shotgun (WGS) entry which is preliminary data.</text>
</comment>
<evidence type="ECO:0000313" key="2">
    <source>
        <dbReference type="Proteomes" id="UP001523401"/>
    </source>
</evidence>
<gene>
    <name evidence="1" type="ORF">NF685_14010</name>
</gene>
<sequence length="1003" mass="111176">MTLTPEILTAFGPGDAPRPNTPLWAIFDPDWYRERYRQAVIEMTGSLPDDRGLYEFWLRDGARYAHSPNRYFDEIWYRRAHFDVENGIRMGVFDSGFQHYCETGHRGRSCHWMFSESNYFALNTDLTPSQVRELGYANGYDHYLAVGQVERRVSTAFLVPDMLRAELLQHRLPYDPQIGEFSRFVLNADCAAMRTSWYFDPEWYLDRYRDVAPQIASGVYDSPLHHYLSNENPAAYNPNAFFDEAYYLATYEDVGGQVTARVLRNGYDHFVRFGLFEGRSPAEGVELPPTVYDGDVPGWAAICDNPFIAHIRRDGALETKEPVDSPSLRQLDTLQALRTESLIPLLARYPLDFRYVGQPALGVVIATPELFTDLIQTLVSLHDANKGDMQIVLLTGAHKDDTASIARYAYGIESVEATGLSVQEGLQRAVAQVAAPRVLVVQSGVTLFSGALEAAKACLEGPGVVAVAPQSLGFDLTVVEAGLCVARDGSCTSYGAGEDAFAAGLDFVRACDGCSRGALLCDTDALRAVTVPDEAGALLRVEAHIWASLALALRQSSDDGRVLYAPDFVIRVPERERAQDGLIMREQRILRQVFAQTLRGNPPGRGGQGGAMYRPARWGRRVLLLASQDVSLPVAQDMRLHALARSMVGLGLQVTQFVLDEGRPGDTGRDAADANLYDRARSCRNLSGEVESRSGTLDALARLIEQRRRGFDQIWVMGGRTLNRVIELFSEKAECLPDEGFILDLRILESLERDWENVSSDQMPRPVETPAIRQALLDETANAWFCQDIVVQNAQQAERLEEAGLRGLTILGDDLPAHEGEDFDRRHDLVFAVPSQKDGYDLSFLKWFARSVLVRLDGHLPETARLILAYEGAPTRDLMMIVHYAHVASLDEGKVPLAELAARCRLMIAPEERDGNVSLQRLVAGASGLPAVIGGDVSSPGAMCTSSSAARFAEAIITLYQDRETWQRLSDEAKEQAGAMTGRYRETLAGLLGQSLVKEEFCD</sequence>
<organism evidence="1 2">
    <name type="scientific">Asaia lannensis NBRC 102526</name>
    <dbReference type="NCBI Taxonomy" id="1307926"/>
    <lineage>
        <taxon>Bacteria</taxon>
        <taxon>Pseudomonadati</taxon>
        <taxon>Pseudomonadota</taxon>
        <taxon>Alphaproteobacteria</taxon>
        <taxon>Acetobacterales</taxon>
        <taxon>Acetobacteraceae</taxon>
        <taxon>Asaia</taxon>
    </lineage>
</organism>
<accession>A0ABT1CJV3</accession>
<evidence type="ECO:0000313" key="1">
    <source>
        <dbReference type="EMBL" id="MCO6161150.1"/>
    </source>
</evidence>
<evidence type="ECO:0008006" key="3">
    <source>
        <dbReference type="Google" id="ProtNLM"/>
    </source>
</evidence>
<dbReference type="EMBL" id="JAMXQU010000015">
    <property type="protein sequence ID" value="MCO6161150.1"/>
    <property type="molecule type" value="Genomic_DNA"/>
</dbReference>